<feature type="transmembrane region" description="Helical" evidence="2">
    <location>
        <begin position="352"/>
        <end position="377"/>
    </location>
</feature>
<evidence type="ECO:0000313" key="5">
    <source>
        <dbReference type="Proteomes" id="UP000663872"/>
    </source>
</evidence>
<feature type="transmembrane region" description="Helical" evidence="2">
    <location>
        <begin position="325"/>
        <end position="346"/>
    </location>
</feature>
<feature type="transmembrane region" description="Helical" evidence="2">
    <location>
        <begin position="795"/>
        <end position="812"/>
    </location>
</feature>
<dbReference type="AlphaFoldDB" id="A0A817T393"/>
<feature type="domain" description="SSD" evidence="3">
    <location>
        <begin position="322"/>
        <end position="493"/>
    </location>
</feature>
<dbReference type="PANTHER" id="PTHR10796:SF187">
    <property type="entry name" value="SSD DOMAIN-CONTAINING PROTEIN"/>
    <property type="match status" value="1"/>
</dbReference>
<protein>
    <recommendedName>
        <fullName evidence="3">SSD domain-containing protein</fullName>
    </recommendedName>
</protein>
<dbReference type="GO" id="GO:0006897">
    <property type="term" value="P:endocytosis"/>
    <property type="evidence" value="ECO:0007669"/>
    <property type="project" value="TreeGrafter"/>
</dbReference>
<dbReference type="Pfam" id="PF12349">
    <property type="entry name" value="Sterol-sensing"/>
    <property type="match status" value="1"/>
</dbReference>
<dbReference type="InterPro" id="IPR000731">
    <property type="entry name" value="SSD"/>
</dbReference>
<feature type="transmembrane region" description="Helical" evidence="2">
    <location>
        <begin position="441"/>
        <end position="460"/>
    </location>
</feature>
<evidence type="ECO:0000313" key="4">
    <source>
        <dbReference type="EMBL" id="CAF3301263.1"/>
    </source>
</evidence>
<comment type="caution">
    <text evidence="4">The sequence shown here is derived from an EMBL/GenBank/DDBJ whole genome shotgun (WGS) entry which is preliminary data.</text>
</comment>
<dbReference type="PANTHER" id="PTHR10796">
    <property type="entry name" value="PATCHED-RELATED"/>
    <property type="match status" value="1"/>
</dbReference>
<dbReference type="Gene3D" id="1.20.1640.10">
    <property type="entry name" value="Multidrug efflux transporter AcrB transmembrane domain"/>
    <property type="match status" value="1"/>
</dbReference>
<keyword evidence="2" id="KW-0812">Transmembrane</keyword>
<comment type="similarity">
    <text evidence="1">Belongs to the patched family.</text>
</comment>
<dbReference type="GO" id="GO:0030659">
    <property type="term" value="C:cytoplasmic vesicle membrane"/>
    <property type="evidence" value="ECO:0007669"/>
    <property type="project" value="TreeGrafter"/>
</dbReference>
<evidence type="ECO:0000259" key="3">
    <source>
        <dbReference type="PROSITE" id="PS50156"/>
    </source>
</evidence>
<accession>A0A817T393</accession>
<feature type="transmembrane region" description="Helical" evidence="2">
    <location>
        <begin position="545"/>
        <end position="566"/>
    </location>
</feature>
<gene>
    <name evidence="4" type="ORF">GRG538_LOCUS581</name>
</gene>
<dbReference type="InterPro" id="IPR051697">
    <property type="entry name" value="Patched_domain-protein"/>
</dbReference>
<feature type="transmembrane region" description="Helical" evidence="2">
    <location>
        <begin position="852"/>
        <end position="874"/>
    </location>
</feature>
<evidence type="ECO:0000256" key="2">
    <source>
        <dbReference type="SAM" id="Phobius"/>
    </source>
</evidence>
<dbReference type="PROSITE" id="PS50156">
    <property type="entry name" value="SSD"/>
    <property type="match status" value="1"/>
</dbReference>
<feature type="transmembrane region" description="Helical" evidence="2">
    <location>
        <begin position="472"/>
        <end position="495"/>
    </location>
</feature>
<dbReference type="EMBL" id="CAJNYT010000020">
    <property type="protein sequence ID" value="CAF3301263.1"/>
    <property type="molecule type" value="Genomic_DNA"/>
</dbReference>
<keyword evidence="2" id="KW-1133">Transmembrane helix</keyword>
<name>A0A817T393_9BILA</name>
<evidence type="ECO:0000256" key="1">
    <source>
        <dbReference type="ARBA" id="ARBA00005585"/>
    </source>
</evidence>
<sequence length="935" mass="107482">MDSSMKQTNRCQIRMNSTRQIANLQWIKFANIYSKLLIRFSWSILSIGLLITAGLTACFCLLVEVRQFGQQDFFMPKGLTMTNARRIKMLFGNDTELRMHQQLNLYPGLDIIIKRKVTNNERSDNQTNMLDNRTVEEIKMLDQQLQSILITDTKNNVELNYSSLCTKMNYACIIDGNYVLSEKFRDHMIHLHPPKHGYYMDDSGANGVPGFMFGKNYGYADRAPPASDDSDYVDVEEEAQQHELENSSKIVSPTTERIIAYVPLFRLRYSLSSSTPEIRKLAIDWERKALSYLNGEYKSKLIDVFPSTSTAISDAISKTAHEEGIYITFMFLIFFVLLCIFLSIQGNSYTSVGYLPLCGIISICLSTGATFGLLSVFRIKIIEPMALLIFIVAIIDAMRCSIVCGEYHRIIIEHMDTSPDESPEIDIEKLLPSIITSTHPYFIVSTLIISFVYLLFSIFSPMSLTMPICLTLALYIFINYIVHSTFFTSCLVITLKRVSSRRHCLCCCRLPKDNYTKQNRKSKSLNVFRNQIYSLLKIDSMWKKLFASIFCLLLVVFIILSLWFGLSIDTSLFEDKYLPREFYSLRSHMQSQVDDFEMGPVIMFTIPEAIDYNNAYTQEAMRNLLEQCVSETRTNTFKLLWLTNENITYITTGRENLTFRITPFSKNDLIVSEGENFSTIQASRFYCQYKSIKGDREDIRTMNAMYTYAKQSLIPSIFPYSLLFPSYESLGQLRIDICVLILALILCCFIITFIAFISLKNSLLIVAHFLALSAGTLMCLYLFQNLTYNFVAGPWLYLVPILYVDTLIHVCYSRTDSKWKYNRVILSLLISAFVLYLFPIETYAFQIICCSIIYQSIICFVLINFILPSWFYLFQSNNNNNNNNNDDNNDNNSEDQIDTVVSPTMTIVVSNNSLKSGMEINNHIDESNININDPI</sequence>
<feature type="transmembrane region" description="Helical" evidence="2">
    <location>
        <begin position="824"/>
        <end position="846"/>
    </location>
</feature>
<organism evidence="4 5">
    <name type="scientific">Rotaria socialis</name>
    <dbReference type="NCBI Taxonomy" id="392032"/>
    <lineage>
        <taxon>Eukaryota</taxon>
        <taxon>Metazoa</taxon>
        <taxon>Spiralia</taxon>
        <taxon>Gnathifera</taxon>
        <taxon>Rotifera</taxon>
        <taxon>Eurotatoria</taxon>
        <taxon>Bdelloidea</taxon>
        <taxon>Philodinida</taxon>
        <taxon>Philodinidae</taxon>
        <taxon>Rotaria</taxon>
    </lineage>
</organism>
<feature type="transmembrane region" description="Helical" evidence="2">
    <location>
        <begin position="733"/>
        <end position="756"/>
    </location>
</feature>
<dbReference type="GO" id="GO:0005886">
    <property type="term" value="C:plasma membrane"/>
    <property type="evidence" value="ECO:0007669"/>
    <property type="project" value="TreeGrafter"/>
</dbReference>
<dbReference type="GO" id="GO:0018996">
    <property type="term" value="P:molting cycle, collagen and cuticulin-based cuticle"/>
    <property type="evidence" value="ECO:0007669"/>
    <property type="project" value="TreeGrafter"/>
</dbReference>
<dbReference type="Proteomes" id="UP000663872">
    <property type="component" value="Unassembled WGS sequence"/>
</dbReference>
<dbReference type="InterPro" id="IPR053958">
    <property type="entry name" value="HMGCR/SNAP/NPC1-like_SSD"/>
</dbReference>
<reference evidence="4" key="1">
    <citation type="submission" date="2021-02" db="EMBL/GenBank/DDBJ databases">
        <authorList>
            <person name="Nowell W R."/>
        </authorList>
    </citation>
    <scope>NUCLEOTIDE SEQUENCE</scope>
</reference>
<proteinExistence type="inferred from homology"/>
<keyword evidence="2" id="KW-0472">Membrane</keyword>
<dbReference type="SUPFAM" id="SSF82866">
    <property type="entry name" value="Multidrug efflux transporter AcrB transmembrane domain"/>
    <property type="match status" value="1"/>
</dbReference>
<feature type="transmembrane region" description="Helical" evidence="2">
    <location>
        <begin position="763"/>
        <end position="783"/>
    </location>
</feature>
<feature type="transmembrane region" description="Helical" evidence="2">
    <location>
        <begin position="40"/>
        <end position="63"/>
    </location>
</feature>